<protein>
    <recommendedName>
        <fullName evidence="4">Lipoprotein</fullName>
    </recommendedName>
</protein>
<evidence type="ECO:0000313" key="2">
    <source>
        <dbReference type="EMBL" id="MBB4763090.1"/>
    </source>
</evidence>
<keyword evidence="3" id="KW-1185">Reference proteome</keyword>
<proteinExistence type="predicted"/>
<name>A0A7W7HYF4_9ACTN</name>
<gene>
    <name evidence="2" type="ORF">BJ971_003646</name>
</gene>
<evidence type="ECO:0000256" key="1">
    <source>
        <dbReference type="SAM" id="MobiDB-lite"/>
    </source>
</evidence>
<accession>A0A7W7HYF4</accession>
<feature type="compositionally biased region" description="Low complexity" evidence="1">
    <location>
        <begin position="26"/>
        <end position="50"/>
    </location>
</feature>
<dbReference type="EMBL" id="JACHNH010000001">
    <property type="protein sequence ID" value="MBB4763090.1"/>
    <property type="molecule type" value="Genomic_DNA"/>
</dbReference>
<comment type="caution">
    <text evidence="2">The sequence shown here is derived from an EMBL/GenBank/DDBJ whole genome shotgun (WGS) entry which is preliminary data.</text>
</comment>
<organism evidence="2 3">
    <name type="scientific">Actinoplanes digitatis</name>
    <dbReference type="NCBI Taxonomy" id="1868"/>
    <lineage>
        <taxon>Bacteria</taxon>
        <taxon>Bacillati</taxon>
        <taxon>Actinomycetota</taxon>
        <taxon>Actinomycetes</taxon>
        <taxon>Micromonosporales</taxon>
        <taxon>Micromonosporaceae</taxon>
        <taxon>Actinoplanes</taxon>
    </lineage>
</organism>
<dbReference type="AlphaFoldDB" id="A0A7W7HYF4"/>
<feature type="region of interest" description="Disordered" evidence="1">
    <location>
        <begin position="26"/>
        <end position="53"/>
    </location>
</feature>
<dbReference type="PROSITE" id="PS51257">
    <property type="entry name" value="PROKAR_LIPOPROTEIN"/>
    <property type="match status" value="1"/>
</dbReference>
<reference evidence="2 3" key="1">
    <citation type="submission" date="2020-08" db="EMBL/GenBank/DDBJ databases">
        <title>Sequencing the genomes of 1000 actinobacteria strains.</title>
        <authorList>
            <person name="Klenk H.-P."/>
        </authorList>
    </citation>
    <scope>NUCLEOTIDE SEQUENCE [LARGE SCALE GENOMIC DNA]</scope>
    <source>
        <strain evidence="2 3">DSM 43149</strain>
    </source>
</reference>
<sequence length="211" mass="21517">MKRAIVVLAGLAMLALGGCRNDEPAAAGGPEAAGAAEAAGGTEATPEAAPSPELTGSAELRCLIEGSPWHVSKPDLETQMQGLLRGIDVTGVHMTGDQTLTVTPALKATFTDGITTTVTADLSGGLTMRVTQKHTGAASGGWQVDGNALTPQGAWTGGIKIDNKVTINGRSANAPIAMPADSLGDVPMTYTCVDGVLNLRAQGSPFIYMFR</sequence>
<dbReference type="RefSeq" id="WP_184994445.1">
    <property type="nucleotide sequence ID" value="NZ_BOMK01000059.1"/>
</dbReference>
<evidence type="ECO:0000313" key="3">
    <source>
        <dbReference type="Proteomes" id="UP000578112"/>
    </source>
</evidence>
<dbReference type="Proteomes" id="UP000578112">
    <property type="component" value="Unassembled WGS sequence"/>
</dbReference>
<evidence type="ECO:0008006" key="4">
    <source>
        <dbReference type="Google" id="ProtNLM"/>
    </source>
</evidence>